<dbReference type="AlphaFoldDB" id="A0A8J7P8M1"/>
<evidence type="ECO:0008006" key="4">
    <source>
        <dbReference type="Google" id="ProtNLM"/>
    </source>
</evidence>
<evidence type="ECO:0000313" key="3">
    <source>
        <dbReference type="Proteomes" id="UP000664277"/>
    </source>
</evidence>
<evidence type="ECO:0000313" key="2">
    <source>
        <dbReference type="EMBL" id="MBN8661219.1"/>
    </source>
</evidence>
<feature type="transmembrane region" description="Helical" evidence="1">
    <location>
        <begin position="22"/>
        <end position="46"/>
    </location>
</feature>
<keyword evidence="1" id="KW-0472">Membrane</keyword>
<dbReference type="EMBL" id="JAFLCK010000017">
    <property type="protein sequence ID" value="MBN8661219.1"/>
    <property type="molecule type" value="Genomic_DNA"/>
</dbReference>
<proteinExistence type="predicted"/>
<comment type="caution">
    <text evidence="2">The sequence shown here is derived from an EMBL/GenBank/DDBJ whole genome shotgun (WGS) entry which is preliminary data.</text>
</comment>
<keyword evidence="1" id="KW-0812">Transmembrane</keyword>
<evidence type="ECO:0000256" key="1">
    <source>
        <dbReference type="SAM" id="Phobius"/>
    </source>
</evidence>
<protein>
    <recommendedName>
        <fullName evidence="4">Tetratricopeptide repeat protein</fullName>
    </recommendedName>
</protein>
<gene>
    <name evidence="2" type="ORF">J0M35_12705</name>
</gene>
<reference evidence="2" key="1">
    <citation type="submission" date="2021-02" db="EMBL/GenBank/DDBJ databases">
        <title>Genome-Resolved Metagenomics of a Microbial Community Performing Photosynthetic Biological Nutrient Removal.</title>
        <authorList>
            <person name="Mcdaniel E.A."/>
        </authorList>
    </citation>
    <scope>NUCLEOTIDE SEQUENCE</scope>
    <source>
        <strain evidence="2">UWPOB_OBS1</strain>
    </source>
</reference>
<sequence>MNQASSQTKSNSKTKRGQGRRIIARTFVTLAALALAAWLAVTVYMISHGGITTYNNDTFQSERLFADKEKAEAEVNFARESGKSALELSQALQKLALYYRESGNFAAARDTLMAADRSVAAEHDDVLHLVRRMQLKREAAMVMAECGLFQEAEPLFRQAGRLLRPLEKLDGSAAQMARAALRNDQGVLYYLWGNATRELPLRFERLEIARRCFAESFAGVKGVDSNEASSLRKAVARNLKVLSEDLKFEVKTYS</sequence>
<accession>A0A8J7P8M1</accession>
<dbReference type="Proteomes" id="UP000664277">
    <property type="component" value="Unassembled WGS sequence"/>
</dbReference>
<name>A0A8J7P8M1_9BACT</name>
<organism evidence="2 3">
    <name type="scientific">Candidatus Obscuribacter phosphatis</name>
    <dbReference type="NCBI Taxonomy" id="1906157"/>
    <lineage>
        <taxon>Bacteria</taxon>
        <taxon>Bacillati</taxon>
        <taxon>Candidatus Melainabacteria</taxon>
        <taxon>Candidatus Obscuribacterales</taxon>
        <taxon>Candidatus Obscuribacteraceae</taxon>
        <taxon>Candidatus Obscuribacter</taxon>
    </lineage>
</organism>
<keyword evidence="1" id="KW-1133">Transmembrane helix</keyword>